<evidence type="ECO:0000256" key="3">
    <source>
        <dbReference type="ARBA" id="ARBA00022448"/>
    </source>
</evidence>
<dbReference type="GO" id="GO:0005337">
    <property type="term" value="F:nucleoside transmembrane transporter activity"/>
    <property type="evidence" value="ECO:0007669"/>
    <property type="project" value="InterPro"/>
</dbReference>
<dbReference type="Ensembl" id="ENSCCRT00020123806.1">
    <property type="protein sequence ID" value="ENSCCRP00020113459.1"/>
    <property type="gene ID" value="ENSCCRG00020051378.1"/>
</dbReference>
<evidence type="ECO:0000313" key="9">
    <source>
        <dbReference type="Proteomes" id="UP000694700"/>
    </source>
</evidence>
<sequence length="422" mass="46904">MYSDEWSRNRQGREKSVITNFSFSQLSDEEKTGKIKPHTAQGELQICTTTNFFITDVDLHRKFTGTSIVFDMSLTYILVALSAVIVNNALVERLSLNTLICVGYLFALGPLVFVSVCDVWLELFDTQQFYDLTLAAIAIVAFGCTVQQSSFYGYTGMLPKRYTQGVMTGESELNFHHHMNEIITIILILCNLVIVINIIIKGIVHPKLKFAKNVLIHRTSKILINIAVLGLKIFDIAYDDFLAELLGQRCAVARVIWPYMLSILSELQNETLGEWLPILTMALFNLADFVGKILAACPYEWGAVQLLVCSCLCVLFLPLFVMCVSPVQRPLLAHPVWPWGLSLILGISNGYLGSVPMIQAAGKVPLQQREVAGNTMTVSYMAGLMLGSAVSYSTYSLTSQAHSTHMLKLNNTLTLQSYVPGH</sequence>
<feature type="transmembrane region" description="Helical" evidence="7">
    <location>
        <begin position="336"/>
        <end position="358"/>
    </location>
</feature>
<feature type="transmembrane region" description="Helical" evidence="7">
    <location>
        <begin position="301"/>
        <end position="324"/>
    </location>
</feature>
<feature type="transmembrane region" description="Helical" evidence="7">
    <location>
        <begin position="182"/>
        <end position="200"/>
    </location>
</feature>
<evidence type="ECO:0000313" key="8">
    <source>
        <dbReference type="Ensembl" id="ENSCCRP00015051645.1"/>
    </source>
</evidence>
<dbReference type="PANTHER" id="PTHR10332:SF10">
    <property type="entry name" value="EQUILIBRATIVE NUCLEOSIDE TRANSPORTER 4"/>
    <property type="match status" value="1"/>
</dbReference>
<evidence type="ECO:0000256" key="2">
    <source>
        <dbReference type="ARBA" id="ARBA00007965"/>
    </source>
</evidence>
<feature type="transmembrane region" description="Helical" evidence="7">
    <location>
        <begin position="96"/>
        <end position="121"/>
    </location>
</feature>
<keyword evidence="4 7" id="KW-0812">Transmembrane</keyword>
<evidence type="ECO:0000256" key="4">
    <source>
        <dbReference type="ARBA" id="ARBA00022692"/>
    </source>
</evidence>
<comment type="subcellular location">
    <subcellularLocation>
        <location evidence="1">Membrane</location>
        <topology evidence="1">Multi-pass membrane protein</topology>
    </subcellularLocation>
</comment>
<proteinExistence type="inferred from homology"/>
<dbReference type="Proteomes" id="UP000694700">
    <property type="component" value="Unplaced"/>
</dbReference>
<dbReference type="Pfam" id="PF01733">
    <property type="entry name" value="Nucleoside_tran"/>
    <property type="match status" value="1"/>
</dbReference>
<dbReference type="Ensembl" id="ENSCCRT00015053384.1">
    <property type="protein sequence ID" value="ENSCCRP00015051645.1"/>
    <property type="gene ID" value="ENSCCRG00015021358.1"/>
</dbReference>
<dbReference type="InterPro" id="IPR002259">
    <property type="entry name" value="Eqnu_transpt"/>
</dbReference>
<evidence type="ECO:0000256" key="1">
    <source>
        <dbReference type="ARBA" id="ARBA00004141"/>
    </source>
</evidence>
<protein>
    <submittedName>
        <fullName evidence="8">Solute carrier family 29 member 4</fullName>
    </submittedName>
</protein>
<evidence type="ECO:0000256" key="7">
    <source>
        <dbReference type="SAM" id="Phobius"/>
    </source>
</evidence>
<organism evidence="8 9">
    <name type="scientific">Cyprinus carpio</name>
    <name type="common">Common carp</name>
    <dbReference type="NCBI Taxonomy" id="7962"/>
    <lineage>
        <taxon>Eukaryota</taxon>
        <taxon>Metazoa</taxon>
        <taxon>Chordata</taxon>
        <taxon>Craniata</taxon>
        <taxon>Vertebrata</taxon>
        <taxon>Euteleostomi</taxon>
        <taxon>Actinopterygii</taxon>
        <taxon>Neopterygii</taxon>
        <taxon>Teleostei</taxon>
        <taxon>Ostariophysi</taxon>
        <taxon>Cypriniformes</taxon>
        <taxon>Cyprinidae</taxon>
        <taxon>Cyprininae</taxon>
        <taxon>Cyprinus</taxon>
    </lineage>
</organism>
<feature type="transmembrane region" description="Helical" evidence="7">
    <location>
        <begin position="68"/>
        <end position="90"/>
    </location>
</feature>
<dbReference type="GO" id="GO:0008504">
    <property type="term" value="F:monoamine transmembrane transporter activity"/>
    <property type="evidence" value="ECO:0007669"/>
    <property type="project" value="TreeGrafter"/>
</dbReference>
<feature type="transmembrane region" description="Helical" evidence="7">
    <location>
        <begin position="133"/>
        <end position="154"/>
    </location>
</feature>
<reference evidence="8" key="1">
    <citation type="submission" date="2025-05" db="UniProtKB">
        <authorList>
            <consortium name="Ensembl"/>
        </authorList>
    </citation>
    <scope>IDENTIFICATION</scope>
</reference>
<comment type="similarity">
    <text evidence="2">Belongs to the SLC29A/ENT transporter (TC 2.A.57) family.</text>
</comment>
<feature type="transmembrane region" description="Helical" evidence="7">
    <location>
        <begin position="378"/>
        <end position="398"/>
    </location>
</feature>
<dbReference type="Proteomes" id="UP000694701">
    <property type="component" value="Unplaced"/>
</dbReference>
<dbReference type="GO" id="GO:0005886">
    <property type="term" value="C:plasma membrane"/>
    <property type="evidence" value="ECO:0007669"/>
    <property type="project" value="TreeGrafter"/>
</dbReference>
<evidence type="ECO:0000256" key="6">
    <source>
        <dbReference type="ARBA" id="ARBA00023136"/>
    </source>
</evidence>
<keyword evidence="5 7" id="KW-1133">Transmembrane helix</keyword>
<keyword evidence="3" id="KW-0813">Transport</keyword>
<dbReference type="PANTHER" id="PTHR10332">
    <property type="entry name" value="EQUILIBRATIVE NUCLEOSIDE TRANSPORTER"/>
    <property type="match status" value="1"/>
</dbReference>
<keyword evidence="6 7" id="KW-0472">Membrane</keyword>
<name>A0A8C1VHU0_CYPCA</name>
<evidence type="ECO:0000256" key="5">
    <source>
        <dbReference type="ARBA" id="ARBA00022989"/>
    </source>
</evidence>
<accession>A0A8C1VHU0</accession>
<dbReference type="AlphaFoldDB" id="A0A8C1VHU0"/>